<dbReference type="InterPro" id="IPR003787">
    <property type="entry name" value="Sulphur_relay_DsrE/F-like"/>
</dbReference>
<feature type="signal peptide" evidence="1">
    <location>
        <begin position="1"/>
        <end position="25"/>
    </location>
</feature>
<organism evidence="2 3">
    <name type="scientific">Neoroseomonas eburnea</name>
    <dbReference type="NCBI Taxonomy" id="1346889"/>
    <lineage>
        <taxon>Bacteria</taxon>
        <taxon>Pseudomonadati</taxon>
        <taxon>Pseudomonadota</taxon>
        <taxon>Alphaproteobacteria</taxon>
        <taxon>Acetobacterales</taxon>
        <taxon>Acetobacteraceae</taxon>
        <taxon>Neoroseomonas</taxon>
    </lineage>
</organism>
<sequence length="152" mass="16708">MKRKVGRRGGIAALAAMGAVTPAAAQVSGPREKVVYHLNQPGGEEFAFYRQFLVNVANHLTVLTPGQFDFRVVMHGPGVNLLRIAAKHDPQVAARIDELKLAGVRFEICRITLRNSNIRIEELYDAGEDDLVPSGVGQLGRLQWDGFAYIKI</sequence>
<dbReference type="InterPro" id="IPR027396">
    <property type="entry name" value="DsrEFH-like"/>
</dbReference>
<comment type="caution">
    <text evidence="2">The sequence shown here is derived from an EMBL/GenBank/DDBJ whole genome shotgun (WGS) entry which is preliminary data.</text>
</comment>
<dbReference type="PANTHER" id="PTHR37691:SF1">
    <property type="entry name" value="BLR3518 PROTEIN"/>
    <property type="match status" value="1"/>
</dbReference>
<keyword evidence="3" id="KW-1185">Reference proteome</keyword>
<reference evidence="2" key="2">
    <citation type="journal article" date="2021" name="Syst. Appl. Microbiol.">
        <title>Roseomonas hellenica sp. nov., isolated from roots of wild-growing Alkanna tinctoria.</title>
        <authorList>
            <person name="Rat A."/>
            <person name="Naranjo H.D."/>
            <person name="Lebbe L."/>
            <person name="Cnockaert M."/>
            <person name="Krigas N."/>
            <person name="Grigoriadou K."/>
            <person name="Maloupa E."/>
            <person name="Willems A."/>
        </authorList>
    </citation>
    <scope>NUCLEOTIDE SEQUENCE</scope>
    <source>
        <strain evidence="2">LMG 31228</strain>
    </source>
</reference>
<dbReference type="Gene3D" id="3.40.1260.10">
    <property type="entry name" value="DsrEFH-like"/>
    <property type="match status" value="1"/>
</dbReference>
<dbReference type="Pfam" id="PF02635">
    <property type="entry name" value="DsrE"/>
    <property type="match status" value="1"/>
</dbReference>
<evidence type="ECO:0008006" key="4">
    <source>
        <dbReference type="Google" id="ProtNLM"/>
    </source>
</evidence>
<evidence type="ECO:0000256" key="1">
    <source>
        <dbReference type="SAM" id="SignalP"/>
    </source>
</evidence>
<dbReference type="PANTHER" id="PTHR37691">
    <property type="entry name" value="BLR3518 PROTEIN"/>
    <property type="match status" value="1"/>
</dbReference>
<evidence type="ECO:0000313" key="3">
    <source>
        <dbReference type="Proteomes" id="UP001138709"/>
    </source>
</evidence>
<name>A0A9X9XG05_9PROT</name>
<keyword evidence="1" id="KW-0732">Signal</keyword>
<accession>A0A9X9XG05</accession>
<dbReference type="Proteomes" id="UP001138709">
    <property type="component" value="Unassembled WGS sequence"/>
</dbReference>
<dbReference type="SUPFAM" id="SSF75169">
    <property type="entry name" value="DsrEFH-like"/>
    <property type="match status" value="1"/>
</dbReference>
<proteinExistence type="predicted"/>
<gene>
    <name evidence="2" type="ORF">GXW74_19270</name>
</gene>
<dbReference type="AlphaFoldDB" id="A0A9X9XG05"/>
<feature type="chain" id="PRO_5040906781" description="DsrE family protein" evidence="1">
    <location>
        <begin position="26"/>
        <end position="152"/>
    </location>
</feature>
<dbReference type="EMBL" id="JAAEDL010000021">
    <property type="protein sequence ID" value="MBR0682641.1"/>
    <property type="molecule type" value="Genomic_DNA"/>
</dbReference>
<dbReference type="RefSeq" id="WP_211848177.1">
    <property type="nucleotide sequence ID" value="NZ_JAAEDL010000021.1"/>
</dbReference>
<evidence type="ECO:0000313" key="2">
    <source>
        <dbReference type="EMBL" id="MBR0682641.1"/>
    </source>
</evidence>
<reference evidence="2" key="1">
    <citation type="submission" date="2020-01" db="EMBL/GenBank/DDBJ databases">
        <authorList>
            <person name="Rat A."/>
        </authorList>
    </citation>
    <scope>NUCLEOTIDE SEQUENCE</scope>
    <source>
        <strain evidence="2">LMG 31228</strain>
    </source>
</reference>
<protein>
    <recommendedName>
        <fullName evidence="4">DsrE family protein</fullName>
    </recommendedName>
</protein>